<gene>
    <name evidence="7" type="ORF">RGQ29_010332</name>
</gene>
<organism evidence="7 8">
    <name type="scientific">Quercus rubra</name>
    <name type="common">Northern red oak</name>
    <name type="synonym">Quercus borealis</name>
    <dbReference type="NCBI Taxonomy" id="3512"/>
    <lineage>
        <taxon>Eukaryota</taxon>
        <taxon>Viridiplantae</taxon>
        <taxon>Streptophyta</taxon>
        <taxon>Embryophyta</taxon>
        <taxon>Tracheophyta</taxon>
        <taxon>Spermatophyta</taxon>
        <taxon>Magnoliopsida</taxon>
        <taxon>eudicotyledons</taxon>
        <taxon>Gunneridae</taxon>
        <taxon>Pentapetalae</taxon>
        <taxon>rosids</taxon>
        <taxon>fabids</taxon>
        <taxon>Fagales</taxon>
        <taxon>Fagaceae</taxon>
        <taxon>Quercus</taxon>
    </lineage>
</organism>
<dbReference type="EMBL" id="JAXUIC010000002">
    <property type="protein sequence ID" value="KAK4600637.1"/>
    <property type="molecule type" value="Genomic_DNA"/>
</dbReference>
<keyword evidence="5" id="KW-0326">Glycosidase</keyword>
<proteinExistence type="inferred from homology"/>
<evidence type="ECO:0000259" key="6">
    <source>
        <dbReference type="PROSITE" id="PS51910"/>
    </source>
</evidence>
<dbReference type="GO" id="GO:0005576">
    <property type="term" value="C:extracellular region"/>
    <property type="evidence" value="ECO:0007669"/>
    <property type="project" value="TreeGrafter"/>
</dbReference>
<dbReference type="InterPro" id="IPR001223">
    <property type="entry name" value="Glyco_hydro18_cat"/>
</dbReference>
<keyword evidence="4" id="KW-0325">Glycoprotein</keyword>
<comment type="similarity">
    <text evidence="1">Belongs to the glycosyl hydrolase 18 family. Chitinase class V subfamily.</text>
</comment>
<comment type="caution">
    <text evidence="7">The sequence shown here is derived from an EMBL/GenBank/DDBJ whole genome shotgun (WGS) entry which is preliminary data.</text>
</comment>
<evidence type="ECO:0000256" key="2">
    <source>
        <dbReference type="ARBA" id="ARBA00022729"/>
    </source>
</evidence>
<dbReference type="InterPro" id="IPR050314">
    <property type="entry name" value="Glycosyl_Hydrlase_18"/>
</dbReference>
<evidence type="ECO:0000313" key="7">
    <source>
        <dbReference type="EMBL" id="KAK4600637.1"/>
    </source>
</evidence>
<sequence length="311" mass="34884">MPSSRGIKAAYWSSDDEFPASLINTSFFTHIYYAFLLPKPSTYKLHITFLDRIKIKEFMIAPCFKNSHVKTLLAIGGANNDPIVFSKMVSNKKTHAIFINSSIKSSRGKPHLLLTSTVYYASKFMVSGEPRSYPNNAICKFVDWVSPMCFDFHGSWNNVTGLNSALYDPKRNVSTSYGIRSWIQAGVPPQKLVMGLPLYGRTWKLQDPSINGIGAPTVGVGSRNGTMAYFEILEFNNKTSPTVVYDTQFGSYYSYSGVSWIGYDDMDSVSLKIQFTRSQGLGGYFLWALGMDKDWIISRKASTSSAWGRRQ</sequence>
<dbReference type="Gene3D" id="3.10.50.10">
    <property type="match status" value="1"/>
</dbReference>
<reference evidence="7 8" key="1">
    <citation type="journal article" date="2023" name="G3 (Bethesda)">
        <title>A haplotype-resolved chromosome-scale genome for Quercus rubra L. provides insights into the genetics of adaptive traits for red oak species.</title>
        <authorList>
            <person name="Kapoor B."/>
            <person name="Jenkins J."/>
            <person name="Schmutz J."/>
            <person name="Zhebentyayeva T."/>
            <person name="Kuelheim C."/>
            <person name="Coggeshall M."/>
            <person name="Heim C."/>
            <person name="Lasky J.R."/>
            <person name="Leites L."/>
            <person name="Islam-Faridi N."/>
            <person name="Romero-Severson J."/>
            <person name="DeLeo V.L."/>
            <person name="Lucas S.M."/>
            <person name="Lazic D."/>
            <person name="Gailing O."/>
            <person name="Carlson J."/>
            <person name="Staton M."/>
        </authorList>
    </citation>
    <scope>NUCLEOTIDE SEQUENCE [LARGE SCALE GENOMIC DNA]</scope>
    <source>
        <strain evidence="7">Pseudo-F2</strain>
    </source>
</reference>
<dbReference type="GO" id="GO:0008061">
    <property type="term" value="F:chitin binding"/>
    <property type="evidence" value="ECO:0007669"/>
    <property type="project" value="InterPro"/>
</dbReference>
<dbReference type="SMART" id="SM00636">
    <property type="entry name" value="Glyco_18"/>
    <property type="match status" value="1"/>
</dbReference>
<evidence type="ECO:0000256" key="4">
    <source>
        <dbReference type="ARBA" id="ARBA00023180"/>
    </source>
</evidence>
<dbReference type="Gene3D" id="3.20.20.80">
    <property type="entry name" value="Glycosidases"/>
    <property type="match status" value="2"/>
</dbReference>
<dbReference type="GO" id="GO:0004568">
    <property type="term" value="F:chitinase activity"/>
    <property type="evidence" value="ECO:0007669"/>
    <property type="project" value="TreeGrafter"/>
</dbReference>
<dbReference type="Pfam" id="PF00704">
    <property type="entry name" value="Glyco_hydro_18"/>
    <property type="match status" value="2"/>
</dbReference>
<evidence type="ECO:0000256" key="3">
    <source>
        <dbReference type="ARBA" id="ARBA00022801"/>
    </source>
</evidence>
<evidence type="ECO:0000256" key="5">
    <source>
        <dbReference type="ARBA" id="ARBA00023295"/>
    </source>
</evidence>
<keyword evidence="2" id="KW-0732">Signal</keyword>
<evidence type="ECO:0000313" key="8">
    <source>
        <dbReference type="Proteomes" id="UP001324115"/>
    </source>
</evidence>
<keyword evidence="3" id="KW-0378">Hydrolase</keyword>
<dbReference type="InterPro" id="IPR011583">
    <property type="entry name" value="Chitinase_II/V-like_cat"/>
</dbReference>
<accession>A0AAN7FU07</accession>
<dbReference type="SUPFAM" id="SSF54556">
    <property type="entry name" value="Chitinase insertion domain"/>
    <property type="match status" value="1"/>
</dbReference>
<dbReference type="InterPro" id="IPR029070">
    <property type="entry name" value="Chitinase_insertion_sf"/>
</dbReference>
<feature type="domain" description="GH18" evidence="6">
    <location>
        <begin position="1"/>
        <end position="306"/>
    </location>
</feature>
<dbReference type="PROSITE" id="PS51910">
    <property type="entry name" value="GH18_2"/>
    <property type="match status" value="1"/>
</dbReference>
<name>A0AAN7FU07_QUERU</name>
<dbReference type="PANTHER" id="PTHR11177:SF317">
    <property type="entry name" value="CHITINASE 12-RELATED"/>
    <property type="match status" value="1"/>
</dbReference>
<dbReference type="GO" id="GO:0006032">
    <property type="term" value="P:chitin catabolic process"/>
    <property type="evidence" value="ECO:0007669"/>
    <property type="project" value="TreeGrafter"/>
</dbReference>
<dbReference type="Proteomes" id="UP001324115">
    <property type="component" value="Unassembled WGS sequence"/>
</dbReference>
<dbReference type="SUPFAM" id="SSF51445">
    <property type="entry name" value="(Trans)glycosidases"/>
    <property type="match status" value="1"/>
</dbReference>
<protein>
    <recommendedName>
        <fullName evidence="6">GH18 domain-containing protein</fullName>
    </recommendedName>
</protein>
<dbReference type="GO" id="GO:0005975">
    <property type="term" value="P:carbohydrate metabolic process"/>
    <property type="evidence" value="ECO:0007669"/>
    <property type="project" value="InterPro"/>
</dbReference>
<dbReference type="FunFam" id="3.10.50.10:FF:000003">
    <property type="entry name" value="Class V chitinase CHIT5b"/>
    <property type="match status" value="1"/>
</dbReference>
<dbReference type="AlphaFoldDB" id="A0AAN7FU07"/>
<dbReference type="PANTHER" id="PTHR11177">
    <property type="entry name" value="CHITINASE"/>
    <property type="match status" value="1"/>
</dbReference>
<evidence type="ECO:0000256" key="1">
    <source>
        <dbReference type="ARBA" id="ARBA00008682"/>
    </source>
</evidence>
<dbReference type="InterPro" id="IPR017853">
    <property type="entry name" value="GH"/>
</dbReference>
<keyword evidence="8" id="KW-1185">Reference proteome</keyword>